<organism evidence="1 2">
    <name type="scientific">Steinernema carpocapsae</name>
    <name type="common">Entomopathogenic nematode</name>
    <dbReference type="NCBI Taxonomy" id="34508"/>
    <lineage>
        <taxon>Eukaryota</taxon>
        <taxon>Metazoa</taxon>
        <taxon>Ecdysozoa</taxon>
        <taxon>Nematoda</taxon>
        <taxon>Chromadorea</taxon>
        <taxon>Rhabditida</taxon>
        <taxon>Tylenchina</taxon>
        <taxon>Panagrolaimomorpha</taxon>
        <taxon>Strongyloidoidea</taxon>
        <taxon>Steinernematidae</taxon>
        <taxon>Steinernema</taxon>
    </lineage>
</organism>
<dbReference type="AlphaFoldDB" id="A0A4U5LS68"/>
<sequence>MADSQKPYDEVGLATSCCLSNVNVSLAPEGSARYKLEIVFKKLWDCKSLPVKDSCAFGGTDIKLGDFGTGGYRFCCNGQIPEGHVFRTTGSLAYVGLEAVFWFHSFELEFRRVLA</sequence>
<comment type="caution">
    <text evidence="1">The sequence shown here is derived from an EMBL/GenBank/DDBJ whole genome shotgun (WGS) entry which is preliminary data.</text>
</comment>
<reference evidence="1 2" key="1">
    <citation type="journal article" date="2015" name="Genome Biol.">
        <title>Comparative genomics of Steinernema reveals deeply conserved gene regulatory networks.</title>
        <authorList>
            <person name="Dillman A.R."/>
            <person name="Macchietto M."/>
            <person name="Porter C.F."/>
            <person name="Rogers A."/>
            <person name="Williams B."/>
            <person name="Antoshechkin I."/>
            <person name="Lee M.M."/>
            <person name="Goodwin Z."/>
            <person name="Lu X."/>
            <person name="Lewis E.E."/>
            <person name="Goodrich-Blair H."/>
            <person name="Stock S.P."/>
            <person name="Adams B.J."/>
            <person name="Sternberg P.W."/>
            <person name="Mortazavi A."/>
        </authorList>
    </citation>
    <scope>NUCLEOTIDE SEQUENCE [LARGE SCALE GENOMIC DNA]</scope>
    <source>
        <strain evidence="1 2">ALL</strain>
    </source>
</reference>
<accession>A0A4U5LS68</accession>
<protein>
    <submittedName>
        <fullName evidence="1">Uncharacterized protein</fullName>
    </submittedName>
</protein>
<dbReference type="EMBL" id="AZBU02000013">
    <property type="protein sequence ID" value="TKR58862.1"/>
    <property type="molecule type" value="Genomic_DNA"/>
</dbReference>
<gene>
    <name evidence="1" type="ORF">L596_030251</name>
</gene>
<proteinExistence type="predicted"/>
<name>A0A4U5LS68_STECR</name>
<keyword evidence="2" id="KW-1185">Reference proteome</keyword>
<reference evidence="1 2" key="2">
    <citation type="journal article" date="2019" name="G3 (Bethesda)">
        <title>Hybrid Assembly of the Genome of the Entomopathogenic Nematode Steinernema carpocapsae Identifies the X-Chromosome.</title>
        <authorList>
            <person name="Serra L."/>
            <person name="Macchietto M."/>
            <person name="Macias-Munoz A."/>
            <person name="McGill C.J."/>
            <person name="Rodriguez I.M."/>
            <person name="Rodriguez B."/>
            <person name="Murad R."/>
            <person name="Mortazavi A."/>
        </authorList>
    </citation>
    <scope>NUCLEOTIDE SEQUENCE [LARGE SCALE GENOMIC DNA]</scope>
    <source>
        <strain evidence="1 2">ALL</strain>
    </source>
</reference>
<dbReference type="Proteomes" id="UP000298663">
    <property type="component" value="Unassembled WGS sequence"/>
</dbReference>
<evidence type="ECO:0000313" key="1">
    <source>
        <dbReference type="EMBL" id="TKR58862.1"/>
    </source>
</evidence>
<evidence type="ECO:0000313" key="2">
    <source>
        <dbReference type="Proteomes" id="UP000298663"/>
    </source>
</evidence>